<dbReference type="Gene3D" id="3.60.10.10">
    <property type="entry name" value="Endonuclease/exonuclease/phosphatase"/>
    <property type="match status" value="1"/>
</dbReference>
<organism evidence="3 4">
    <name type="scientific">Raphanus sativus</name>
    <name type="common">Radish</name>
    <name type="synonym">Raphanus raphanistrum var. sativus</name>
    <dbReference type="NCBI Taxonomy" id="3726"/>
    <lineage>
        <taxon>Eukaryota</taxon>
        <taxon>Viridiplantae</taxon>
        <taxon>Streptophyta</taxon>
        <taxon>Embryophyta</taxon>
        <taxon>Tracheophyta</taxon>
        <taxon>Spermatophyta</taxon>
        <taxon>Magnoliopsida</taxon>
        <taxon>eudicotyledons</taxon>
        <taxon>Gunneridae</taxon>
        <taxon>Pentapetalae</taxon>
        <taxon>rosids</taxon>
        <taxon>malvids</taxon>
        <taxon>Brassicales</taxon>
        <taxon>Brassicaceae</taxon>
        <taxon>Brassiceae</taxon>
        <taxon>Raphanus</taxon>
    </lineage>
</organism>
<feature type="compositionally biased region" description="Acidic residues" evidence="1">
    <location>
        <begin position="249"/>
        <end position="262"/>
    </location>
</feature>
<proteinExistence type="predicted"/>
<name>A0A9W3C7E2_RAPSA</name>
<dbReference type="PANTHER" id="PTHR33116:SF80">
    <property type="entry name" value="REVERSE TRANSCRIPTASE ZINC-BINDING DOMAIN-CONTAINING PROTEIN"/>
    <property type="match status" value="1"/>
</dbReference>
<evidence type="ECO:0000313" key="4">
    <source>
        <dbReference type="RefSeq" id="XP_056847393.1"/>
    </source>
</evidence>
<dbReference type="InterPro" id="IPR026960">
    <property type="entry name" value="RVT-Znf"/>
</dbReference>
<feature type="domain" description="Reverse transcriptase" evidence="2">
    <location>
        <begin position="639"/>
        <end position="900"/>
    </location>
</feature>
<feature type="region of interest" description="Disordered" evidence="1">
    <location>
        <begin position="231"/>
        <end position="262"/>
    </location>
</feature>
<dbReference type="PROSITE" id="PS50878">
    <property type="entry name" value="RT_POL"/>
    <property type="match status" value="1"/>
</dbReference>
<feature type="region of interest" description="Disordered" evidence="1">
    <location>
        <begin position="169"/>
        <end position="217"/>
    </location>
</feature>
<dbReference type="OrthoDB" id="6625457at2759"/>
<dbReference type="GO" id="GO:0008270">
    <property type="term" value="F:zinc ion binding"/>
    <property type="evidence" value="ECO:0007669"/>
    <property type="project" value="InterPro"/>
</dbReference>
<gene>
    <name evidence="4" type="primary">LOC130498070</name>
</gene>
<dbReference type="Proteomes" id="UP000504610">
    <property type="component" value="Chromosome 7"/>
</dbReference>
<dbReference type="CDD" id="cd01650">
    <property type="entry name" value="RT_nLTR_like"/>
    <property type="match status" value="1"/>
</dbReference>
<evidence type="ECO:0000256" key="1">
    <source>
        <dbReference type="SAM" id="MobiDB-lite"/>
    </source>
</evidence>
<dbReference type="InterPro" id="IPR036691">
    <property type="entry name" value="Endo/exonu/phosph_ase_sf"/>
</dbReference>
<dbReference type="SUPFAM" id="SSF57756">
    <property type="entry name" value="Retrovirus zinc finger-like domains"/>
    <property type="match status" value="1"/>
</dbReference>
<protein>
    <submittedName>
        <fullName evidence="4">Uncharacterized protein LOC130498070</fullName>
    </submittedName>
</protein>
<dbReference type="RefSeq" id="XP_056847393.1">
    <property type="nucleotide sequence ID" value="XM_056991413.1"/>
</dbReference>
<feature type="compositionally biased region" description="Basic residues" evidence="1">
    <location>
        <begin position="176"/>
        <end position="190"/>
    </location>
</feature>
<sequence>MEGFAYLFRIPNAATRARVIKQCLWQIEGHTMFVDKWEPGVIPAKPELTSAPIWLELRQVPFQFFNEDGLERIAGLVGHPRFLHPTTSNKTNLEVAKVFTIIDPRKPLPEAVNVQFDSGEISRVLVSSPWMPPVCDACKEIGHVTKRCPTAPKTCSHCNSTTHTLLNCPQKQKGERVKKKTRRIKSRGKQVWKQVDQVEGSNRDIPTAQLGLTEQGETSAAPEYFRITRQNSGSAISKSSKSDLPSDSSDVESSEYELEEGDFSPHADDFEAMVTVEVTWPTSPQSTFIISTVYASNDTAQRQILWGEISALGSSPEWCLLDANVDDLNFRGTTFTWWNKKKLAPLAKKLDRSLVNDEWYSIFPSCVAFVGKPDFSDHAVITITLEPDKLRTKKPFRFYNFLIQNPGFQAMVCVSWFSANITGSAMFKISRKLKLLKKDIREFSKLNYSGIEKRTAQAHEKLLQAQTAMLSLPSTTNADAELQALKEFEELSAAETSFFFQRSHVNWLACSDGNSRIFHRYASRRQAMNHIHFLLSDTGERVDSQEGIQILCDNYFSELLGSPVSPQLFIPSDLDLLFNFKCSTDQKLRFEKGFTAEEIKEDFFTLPKNKSGGPYGYSAEFFTAAWPIIGPEITEGILEFLRTGKLLKQWNSANLVLIPKKLNASLTIDFRPISCLNTVYKVIAKLLASRLKDILPSMISKAQSAFLPGHLLAENVLLATDLVDGYNSQATSSRSMLKVDLRKAFDCVRWDFIIAALRALVIPESYIRLVTECLTTTSFSISVNGTTGGFFNSTKGIRQGDPLSPYLFVLTMECLSRLLLSRFENGTIGYHPRTQELKITHLMFADDVMVFFDGSSNRIQINATKTELFTAGLDQCETQAIASYGFPSGQFPIRYLGLPLMSRKLKISEYSPLMTKITVTFQSWSVKILSFAGRLQLLKTVIFGIVSFWMSAFILPKGCIKGIESLWSRFLWSGDIEKKEIAKIAWQTVCLPKEEGGGLGLRNLMVWNQVMCLKFIWRLISKAQSLWVDWHTSIHLNVNSFWEIEGSAADSWAWRKLLDLRPLALQFCKTRLGNGLTARFWYDPWTPLSQLITYIGAAGPRALRIRRTAVVADAISNAHWSLPHPRSQKEVNLHSYLTTLSLPLPVHVEDEYEWVVGNFASTDFRSAQTWEVLRPRQEAKDWFDVIWFKGAIPKHSFTMWVANYDRLPTRSRLASWGLPMSPIFPFCSTHDETRDHVLLSCDYSMDIWRAVMFKCRPPPAQLLTWAELLSWIRTSTSRRLTLLRKIAVQTTIFHLWKQRNNLIHNHIPLSAAMVFYGIDKVMKNIISARQNRKAFSSLMIMWLQ</sequence>
<dbReference type="InterPro" id="IPR036875">
    <property type="entry name" value="Znf_CCHC_sf"/>
</dbReference>
<dbReference type="Gene3D" id="4.10.60.10">
    <property type="entry name" value="Zinc finger, CCHC-type"/>
    <property type="match status" value="1"/>
</dbReference>
<reference evidence="4" key="2">
    <citation type="submission" date="2025-08" db="UniProtKB">
        <authorList>
            <consortium name="RefSeq"/>
        </authorList>
    </citation>
    <scope>IDENTIFICATION</scope>
    <source>
        <tissue evidence="4">Leaf</tissue>
    </source>
</reference>
<dbReference type="SUPFAM" id="SSF56219">
    <property type="entry name" value="DNase I-like"/>
    <property type="match status" value="1"/>
</dbReference>
<dbReference type="Pfam" id="PF00078">
    <property type="entry name" value="RVT_1"/>
    <property type="match status" value="1"/>
</dbReference>
<dbReference type="InterPro" id="IPR001878">
    <property type="entry name" value="Znf_CCHC"/>
</dbReference>
<accession>A0A9W3C7E2</accession>
<feature type="compositionally biased region" description="Low complexity" evidence="1">
    <location>
        <begin position="232"/>
        <end position="248"/>
    </location>
</feature>
<dbReference type="PANTHER" id="PTHR33116">
    <property type="entry name" value="REVERSE TRANSCRIPTASE ZINC-BINDING DOMAIN-CONTAINING PROTEIN-RELATED-RELATED"/>
    <property type="match status" value="1"/>
</dbReference>
<dbReference type="SUPFAM" id="SSF56672">
    <property type="entry name" value="DNA/RNA polymerases"/>
    <property type="match status" value="1"/>
</dbReference>
<dbReference type="Pfam" id="PF13966">
    <property type="entry name" value="zf-RVT"/>
    <property type="match status" value="1"/>
</dbReference>
<evidence type="ECO:0000313" key="3">
    <source>
        <dbReference type="Proteomes" id="UP000504610"/>
    </source>
</evidence>
<evidence type="ECO:0000259" key="2">
    <source>
        <dbReference type="PROSITE" id="PS50878"/>
    </source>
</evidence>
<dbReference type="SMART" id="SM00343">
    <property type="entry name" value="ZnF_C2HC"/>
    <property type="match status" value="2"/>
</dbReference>
<dbReference type="KEGG" id="rsz:130498070"/>
<dbReference type="InterPro" id="IPR043502">
    <property type="entry name" value="DNA/RNA_pol_sf"/>
</dbReference>
<keyword evidence="3" id="KW-1185">Reference proteome</keyword>
<dbReference type="InterPro" id="IPR000477">
    <property type="entry name" value="RT_dom"/>
</dbReference>
<dbReference type="GO" id="GO:0003676">
    <property type="term" value="F:nucleic acid binding"/>
    <property type="evidence" value="ECO:0007669"/>
    <property type="project" value="InterPro"/>
</dbReference>
<dbReference type="GeneID" id="130498070"/>
<reference evidence="3" key="1">
    <citation type="journal article" date="2019" name="Database">
        <title>The radish genome database (RadishGD): an integrated information resource for radish genomics.</title>
        <authorList>
            <person name="Yu H.J."/>
            <person name="Baek S."/>
            <person name="Lee Y.J."/>
            <person name="Cho A."/>
            <person name="Mun J.H."/>
        </authorList>
    </citation>
    <scope>NUCLEOTIDE SEQUENCE [LARGE SCALE GENOMIC DNA]</scope>
    <source>
        <strain evidence="3">cv. WK10039</strain>
    </source>
</reference>